<comment type="catalytic activity">
    <reaction evidence="1">
        <text>ATP + protein L-histidine = ADP + protein N-phospho-L-histidine.</text>
        <dbReference type="EC" id="2.7.13.3"/>
    </reaction>
</comment>
<keyword evidence="4" id="KW-0808">Transferase</keyword>
<dbReference type="GO" id="GO:0016301">
    <property type="term" value="F:kinase activity"/>
    <property type="evidence" value="ECO:0007669"/>
    <property type="project" value="UniProtKB-KW"/>
</dbReference>
<evidence type="ECO:0000256" key="4">
    <source>
        <dbReference type="ARBA" id="ARBA00022679"/>
    </source>
</evidence>
<evidence type="ECO:0000256" key="9">
    <source>
        <dbReference type="SAM" id="Phobius"/>
    </source>
</evidence>
<keyword evidence="7" id="KW-0067">ATP-binding</keyword>
<gene>
    <name evidence="11" type="ORF">J2S57_003484</name>
</gene>
<feature type="transmembrane region" description="Helical" evidence="9">
    <location>
        <begin position="56"/>
        <end position="78"/>
    </location>
</feature>
<evidence type="ECO:0000256" key="2">
    <source>
        <dbReference type="ARBA" id="ARBA00012438"/>
    </source>
</evidence>
<reference evidence="11 12" key="1">
    <citation type="submission" date="2023-07" db="EMBL/GenBank/DDBJ databases">
        <title>Sequencing the genomes of 1000 actinobacteria strains.</title>
        <authorList>
            <person name="Klenk H.-P."/>
        </authorList>
    </citation>
    <scope>NUCLEOTIDE SEQUENCE [LARGE SCALE GENOMIC DNA]</scope>
    <source>
        <strain evidence="11 12">DSM 44388</strain>
    </source>
</reference>
<dbReference type="InterPro" id="IPR050482">
    <property type="entry name" value="Sensor_HK_TwoCompSys"/>
</dbReference>
<dbReference type="Gene3D" id="1.20.5.1930">
    <property type="match status" value="1"/>
</dbReference>
<evidence type="ECO:0000313" key="12">
    <source>
        <dbReference type="Proteomes" id="UP001235712"/>
    </source>
</evidence>
<dbReference type="InterPro" id="IPR036890">
    <property type="entry name" value="HATPase_C_sf"/>
</dbReference>
<name>A0ABT9P6P5_9ACTN</name>
<sequence length="380" mass="40053">MPRLHAPRPADLALTVLCVVLMLVELRLHHLPPAVGSVSTIVLAALPVLVRRQFPVGSLVLAFTALFVLAQADAGIYNTIPGPAVLCAHEVASHYGRRVSLAAGAVCAVLTMAILQIYSPHAVLSWGTAQNMALVVLPLALGVAAHDRRAWTQALLDRAATAERNQEETARRRVSEERLRIARDVHDAVAHALVTINVQAGVGAYLVKSDPDEAHVALRTIKQVSGDALTDLRSTLGVLREATGAPPPGIDALGELAESMRTAGIDLTLDIDDVGPHLPTSVGTTAYRVVQEALTNTLRHAGPTCAHITVTRDRSALTLRISDDGGTPTDLLSRSGSGNGLRGMRERATALGGTLEAGPRPTGGWLVKAVLPLEKEVDAP</sequence>
<dbReference type="EC" id="2.7.13.3" evidence="2"/>
<evidence type="ECO:0000259" key="10">
    <source>
        <dbReference type="PROSITE" id="PS50109"/>
    </source>
</evidence>
<dbReference type="Pfam" id="PF02518">
    <property type="entry name" value="HATPase_c"/>
    <property type="match status" value="1"/>
</dbReference>
<dbReference type="Proteomes" id="UP001235712">
    <property type="component" value="Unassembled WGS sequence"/>
</dbReference>
<dbReference type="Pfam" id="PF07730">
    <property type="entry name" value="HisKA_3"/>
    <property type="match status" value="1"/>
</dbReference>
<keyword evidence="6 11" id="KW-0418">Kinase</keyword>
<keyword evidence="3" id="KW-0597">Phosphoprotein</keyword>
<feature type="transmembrane region" description="Helical" evidence="9">
    <location>
        <begin position="6"/>
        <end position="24"/>
    </location>
</feature>
<evidence type="ECO:0000256" key="7">
    <source>
        <dbReference type="ARBA" id="ARBA00022840"/>
    </source>
</evidence>
<dbReference type="CDD" id="cd16917">
    <property type="entry name" value="HATPase_UhpB-NarQ-NarX-like"/>
    <property type="match status" value="1"/>
</dbReference>
<keyword evidence="8" id="KW-0902">Two-component regulatory system</keyword>
<feature type="domain" description="Histidine kinase" evidence="10">
    <location>
        <begin position="288"/>
        <end position="375"/>
    </location>
</feature>
<feature type="transmembrane region" description="Helical" evidence="9">
    <location>
        <begin position="99"/>
        <end position="118"/>
    </location>
</feature>
<evidence type="ECO:0000256" key="3">
    <source>
        <dbReference type="ARBA" id="ARBA00022553"/>
    </source>
</evidence>
<keyword evidence="9" id="KW-0812">Transmembrane</keyword>
<dbReference type="EMBL" id="JAUSQZ010000001">
    <property type="protein sequence ID" value="MDP9827735.1"/>
    <property type="molecule type" value="Genomic_DNA"/>
</dbReference>
<dbReference type="InterPro" id="IPR003594">
    <property type="entry name" value="HATPase_dom"/>
</dbReference>
<dbReference type="PANTHER" id="PTHR24421:SF10">
    <property type="entry name" value="NITRATE_NITRITE SENSOR PROTEIN NARQ"/>
    <property type="match status" value="1"/>
</dbReference>
<dbReference type="PANTHER" id="PTHR24421">
    <property type="entry name" value="NITRATE/NITRITE SENSOR PROTEIN NARX-RELATED"/>
    <property type="match status" value="1"/>
</dbReference>
<keyword evidence="9" id="KW-1133">Transmembrane helix</keyword>
<evidence type="ECO:0000256" key="6">
    <source>
        <dbReference type="ARBA" id="ARBA00022777"/>
    </source>
</evidence>
<accession>A0ABT9P6P5</accession>
<evidence type="ECO:0000313" key="11">
    <source>
        <dbReference type="EMBL" id="MDP9827735.1"/>
    </source>
</evidence>
<feature type="transmembrane region" description="Helical" evidence="9">
    <location>
        <begin position="124"/>
        <end position="145"/>
    </location>
</feature>
<dbReference type="SUPFAM" id="SSF55874">
    <property type="entry name" value="ATPase domain of HSP90 chaperone/DNA topoisomerase II/histidine kinase"/>
    <property type="match status" value="1"/>
</dbReference>
<organism evidence="11 12">
    <name type="scientific">Kineosporia succinea</name>
    <dbReference type="NCBI Taxonomy" id="84632"/>
    <lineage>
        <taxon>Bacteria</taxon>
        <taxon>Bacillati</taxon>
        <taxon>Actinomycetota</taxon>
        <taxon>Actinomycetes</taxon>
        <taxon>Kineosporiales</taxon>
        <taxon>Kineosporiaceae</taxon>
        <taxon>Kineosporia</taxon>
    </lineage>
</organism>
<dbReference type="PROSITE" id="PS50109">
    <property type="entry name" value="HIS_KIN"/>
    <property type="match status" value="1"/>
</dbReference>
<evidence type="ECO:0000256" key="5">
    <source>
        <dbReference type="ARBA" id="ARBA00022741"/>
    </source>
</evidence>
<dbReference type="RefSeq" id="WP_307244169.1">
    <property type="nucleotide sequence ID" value="NZ_JAUSQZ010000001.1"/>
</dbReference>
<keyword evidence="12" id="KW-1185">Reference proteome</keyword>
<comment type="caution">
    <text evidence="11">The sequence shown here is derived from an EMBL/GenBank/DDBJ whole genome shotgun (WGS) entry which is preliminary data.</text>
</comment>
<dbReference type="Gene3D" id="3.30.565.10">
    <property type="entry name" value="Histidine kinase-like ATPase, C-terminal domain"/>
    <property type="match status" value="1"/>
</dbReference>
<keyword evidence="9" id="KW-0472">Membrane</keyword>
<keyword evidence="5" id="KW-0547">Nucleotide-binding</keyword>
<evidence type="ECO:0000256" key="1">
    <source>
        <dbReference type="ARBA" id="ARBA00000085"/>
    </source>
</evidence>
<proteinExistence type="predicted"/>
<dbReference type="InterPro" id="IPR011712">
    <property type="entry name" value="Sig_transdc_His_kin_sub3_dim/P"/>
</dbReference>
<evidence type="ECO:0000256" key="8">
    <source>
        <dbReference type="ARBA" id="ARBA00023012"/>
    </source>
</evidence>
<protein>
    <recommendedName>
        <fullName evidence="2">histidine kinase</fullName>
        <ecNumber evidence="2">2.7.13.3</ecNumber>
    </recommendedName>
</protein>
<dbReference type="InterPro" id="IPR005467">
    <property type="entry name" value="His_kinase_dom"/>
</dbReference>